<accession>A0A8J3FWF7</accession>
<evidence type="ECO:0008006" key="4">
    <source>
        <dbReference type="Google" id="ProtNLM"/>
    </source>
</evidence>
<reference evidence="2" key="1">
    <citation type="journal article" date="2014" name="Int. J. Syst. Evol. Microbiol.">
        <title>Complete genome sequence of Corynebacterium casei LMG S-19264T (=DSM 44701T), isolated from a smear-ripened cheese.</title>
        <authorList>
            <consortium name="US DOE Joint Genome Institute (JGI-PGF)"/>
            <person name="Walter F."/>
            <person name="Albersmeier A."/>
            <person name="Kalinowski J."/>
            <person name="Ruckert C."/>
        </authorList>
    </citation>
    <scope>NUCLEOTIDE SEQUENCE</scope>
    <source>
        <strain evidence="2">CGMCC 4.5737</strain>
    </source>
</reference>
<sequence length="184" mass="19561">MALFASGCTWGGTAHSGRATAPAPLPTTTKPGLPERPRELPLDMVDPCSLLTPRQRAELGLDGPPKPYTDSRFSHARACSMRDNHRGVATRLALVTDQGIEVWLDGTAQVEAKPIQVAGFPALEVRTPGQDTFCNVEVDVADAQFLDILLRDGGNQHVPPLDTLCAGAREIAEEAVSTLAANTP</sequence>
<organism evidence="2 3">
    <name type="scientific">Longimycelium tulufanense</name>
    <dbReference type="NCBI Taxonomy" id="907463"/>
    <lineage>
        <taxon>Bacteria</taxon>
        <taxon>Bacillati</taxon>
        <taxon>Actinomycetota</taxon>
        <taxon>Actinomycetes</taxon>
        <taxon>Pseudonocardiales</taxon>
        <taxon>Pseudonocardiaceae</taxon>
        <taxon>Longimycelium</taxon>
    </lineage>
</organism>
<proteinExistence type="predicted"/>
<reference evidence="2" key="2">
    <citation type="submission" date="2020-09" db="EMBL/GenBank/DDBJ databases">
        <authorList>
            <person name="Sun Q."/>
            <person name="Zhou Y."/>
        </authorList>
    </citation>
    <scope>NUCLEOTIDE SEQUENCE</scope>
    <source>
        <strain evidence="2">CGMCC 4.5737</strain>
    </source>
</reference>
<name>A0A8J3FWF7_9PSEU</name>
<feature type="region of interest" description="Disordered" evidence="1">
    <location>
        <begin position="15"/>
        <end position="40"/>
    </location>
</feature>
<evidence type="ECO:0000313" key="2">
    <source>
        <dbReference type="EMBL" id="GGM66003.1"/>
    </source>
</evidence>
<dbReference type="AlphaFoldDB" id="A0A8J3FWF7"/>
<protein>
    <recommendedName>
        <fullName evidence="4">DUF3558 domain-containing protein</fullName>
    </recommendedName>
</protein>
<feature type="compositionally biased region" description="Low complexity" evidence="1">
    <location>
        <begin position="19"/>
        <end position="31"/>
    </location>
</feature>
<evidence type="ECO:0000256" key="1">
    <source>
        <dbReference type="SAM" id="MobiDB-lite"/>
    </source>
</evidence>
<evidence type="ECO:0000313" key="3">
    <source>
        <dbReference type="Proteomes" id="UP000637578"/>
    </source>
</evidence>
<dbReference type="Pfam" id="PF12079">
    <property type="entry name" value="DUF3558"/>
    <property type="match status" value="1"/>
</dbReference>
<comment type="caution">
    <text evidence="2">The sequence shown here is derived from an EMBL/GenBank/DDBJ whole genome shotgun (WGS) entry which is preliminary data.</text>
</comment>
<gene>
    <name evidence="2" type="ORF">GCM10012275_40730</name>
</gene>
<dbReference type="Proteomes" id="UP000637578">
    <property type="component" value="Unassembled WGS sequence"/>
</dbReference>
<dbReference type="InterPro" id="IPR024520">
    <property type="entry name" value="DUF3558"/>
</dbReference>
<keyword evidence="3" id="KW-1185">Reference proteome</keyword>
<dbReference type="EMBL" id="BMMK01000020">
    <property type="protein sequence ID" value="GGM66003.1"/>
    <property type="molecule type" value="Genomic_DNA"/>
</dbReference>